<proteinExistence type="predicted"/>
<protein>
    <recommendedName>
        <fullName evidence="1">Histidine kinase/HSP90-like ATPase domain-containing protein</fullName>
    </recommendedName>
</protein>
<reference evidence="2 3" key="1">
    <citation type="submission" date="2016-10" db="EMBL/GenBank/DDBJ databases">
        <authorList>
            <person name="de Groot N.N."/>
        </authorList>
    </citation>
    <scope>NUCLEOTIDE SEQUENCE [LARGE SCALE GENOMIC DNA]</scope>
    <source>
        <strain evidence="2 3">CGMCC 1.6133</strain>
    </source>
</reference>
<evidence type="ECO:0000313" key="3">
    <source>
        <dbReference type="Proteomes" id="UP000198525"/>
    </source>
</evidence>
<organism evidence="2 3">
    <name type="scientific">Billgrantia gudaonensis</name>
    <dbReference type="NCBI Taxonomy" id="376427"/>
    <lineage>
        <taxon>Bacteria</taxon>
        <taxon>Pseudomonadati</taxon>
        <taxon>Pseudomonadota</taxon>
        <taxon>Gammaproteobacteria</taxon>
        <taxon>Oceanospirillales</taxon>
        <taxon>Halomonadaceae</taxon>
        <taxon>Billgrantia</taxon>
    </lineage>
</organism>
<gene>
    <name evidence="2" type="ORF">SAMN04487954_12223</name>
</gene>
<dbReference type="InterPro" id="IPR003594">
    <property type="entry name" value="HATPase_dom"/>
</dbReference>
<evidence type="ECO:0000259" key="1">
    <source>
        <dbReference type="Pfam" id="PF02518"/>
    </source>
</evidence>
<dbReference type="AlphaFoldDB" id="A0A1G9DM77"/>
<dbReference type="Gene3D" id="3.30.565.10">
    <property type="entry name" value="Histidine kinase-like ATPase, C-terminal domain"/>
    <property type="match status" value="1"/>
</dbReference>
<dbReference type="RefSeq" id="WP_176761566.1">
    <property type="nucleotide sequence ID" value="NZ_FNES01000022.1"/>
</dbReference>
<dbReference type="Proteomes" id="UP000198525">
    <property type="component" value="Unassembled WGS sequence"/>
</dbReference>
<sequence>MKRARHESLAPGRGVDERRQALARGARLDQRHPGSGLGLAIINELANLYGGRLCLDVSPLGGLAAHVWLPTRPEATLS</sequence>
<dbReference type="EMBL" id="FNES01000022">
    <property type="protein sequence ID" value="SDK64998.1"/>
    <property type="molecule type" value="Genomic_DNA"/>
</dbReference>
<dbReference type="SUPFAM" id="SSF55874">
    <property type="entry name" value="ATPase domain of HSP90 chaperone/DNA topoisomerase II/histidine kinase"/>
    <property type="match status" value="1"/>
</dbReference>
<feature type="domain" description="Histidine kinase/HSP90-like ATPase" evidence="1">
    <location>
        <begin position="12"/>
        <end position="72"/>
    </location>
</feature>
<dbReference type="InterPro" id="IPR036890">
    <property type="entry name" value="HATPase_C_sf"/>
</dbReference>
<keyword evidence="3" id="KW-1185">Reference proteome</keyword>
<evidence type="ECO:0000313" key="2">
    <source>
        <dbReference type="EMBL" id="SDK64998.1"/>
    </source>
</evidence>
<dbReference type="STRING" id="376427.SAMN04487954_12223"/>
<accession>A0A1G9DM77</accession>
<dbReference type="Pfam" id="PF02518">
    <property type="entry name" value="HATPase_c"/>
    <property type="match status" value="1"/>
</dbReference>
<name>A0A1G9DM77_9GAMM</name>